<keyword evidence="2" id="KW-1185">Reference proteome</keyword>
<dbReference type="EMBL" id="AP024488">
    <property type="protein sequence ID" value="BCS94584.1"/>
    <property type="molecule type" value="Genomic_DNA"/>
</dbReference>
<accession>A0ABM7PBL4</accession>
<evidence type="ECO:0000313" key="1">
    <source>
        <dbReference type="EMBL" id="BCS94584.1"/>
    </source>
</evidence>
<evidence type="ECO:0000313" key="2">
    <source>
        <dbReference type="Proteomes" id="UP001320148"/>
    </source>
</evidence>
<dbReference type="Proteomes" id="UP001320148">
    <property type="component" value="Chromosome"/>
</dbReference>
<proteinExistence type="predicted"/>
<gene>
    <name evidence="1" type="ORF">DSLASN_02160</name>
</gene>
<protein>
    <submittedName>
        <fullName evidence="1">Uncharacterized protein</fullName>
    </submittedName>
</protein>
<sequence>MGSGIWRSGVKLRVGRLMVISCLSAALWEAIVCLVSTSGYKGGGERSRYQGQVEPGCGESLFYVCGLFSGEGLVGLYKEANKMNAFEIRPGLAGKKREFMGLAGFR</sequence>
<reference evidence="1 2" key="1">
    <citation type="submission" date="2021-02" db="EMBL/GenBank/DDBJ databases">
        <title>Complete genome of Desulfoluna sp. strain ASN36.</title>
        <authorList>
            <person name="Takahashi A."/>
            <person name="Kojima H."/>
            <person name="Fukui M."/>
        </authorList>
    </citation>
    <scope>NUCLEOTIDE SEQUENCE [LARGE SCALE GENOMIC DNA]</scope>
    <source>
        <strain evidence="1 2">ASN36</strain>
    </source>
</reference>
<name>A0ABM7PBL4_9BACT</name>
<organism evidence="1 2">
    <name type="scientific">Desulfoluna limicola</name>
    <dbReference type="NCBI Taxonomy" id="2810562"/>
    <lineage>
        <taxon>Bacteria</taxon>
        <taxon>Pseudomonadati</taxon>
        <taxon>Thermodesulfobacteriota</taxon>
        <taxon>Desulfobacteria</taxon>
        <taxon>Desulfobacterales</taxon>
        <taxon>Desulfolunaceae</taxon>
        <taxon>Desulfoluna</taxon>
    </lineage>
</organism>